<proteinExistence type="inferred from homology"/>
<evidence type="ECO:0000256" key="6">
    <source>
        <dbReference type="RuleBase" id="RU004466"/>
    </source>
</evidence>
<evidence type="ECO:0000256" key="3">
    <source>
        <dbReference type="ARBA" id="ARBA00022679"/>
    </source>
</evidence>
<keyword evidence="3 6" id="KW-0808">Transferase</keyword>
<dbReference type="PROSITE" id="PS00444">
    <property type="entry name" value="POLYPRENYL_SYNTHASE_2"/>
    <property type="match status" value="1"/>
</dbReference>
<sequence>MKIKLDDALGISLRSVDREIENMVKYDKDVPRSSELVKSILDLVRSGGKRVRPLMVIVGSRFGPSPDERKTWRLAAAAEFIHAASLIHDDIIDDSPVRRGQKALHIKLGVNGALHVGNYMSARVIELISAYSADRERYVYDLSSLATTQLCLGEYQQLSHLFDYEVTLEGYLEKSKNKTAQLMATCLKIGAQSAGADESVADLLYSFGEKLGIAFQIRDDILDFTQSAEKLGKPAGSDLRKGQVTLPVLYALRNERLAPSIRAITADTPPAITDEVIAAIQQSGALKESENLSARYLDEAQDIISRLSRYPAHRDLQALLNYFGGRDN</sequence>
<dbReference type="GO" id="GO:0004659">
    <property type="term" value="F:prenyltransferase activity"/>
    <property type="evidence" value="ECO:0007669"/>
    <property type="project" value="InterPro"/>
</dbReference>
<name>A0A369AW00_9BACL</name>
<evidence type="ECO:0000256" key="1">
    <source>
        <dbReference type="ARBA" id="ARBA00001946"/>
    </source>
</evidence>
<evidence type="ECO:0000256" key="5">
    <source>
        <dbReference type="ARBA" id="ARBA00022842"/>
    </source>
</evidence>
<keyword evidence="5" id="KW-0460">Magnesium</keyword>
<dbReference type="InterPro" id="IPR033749">
    <property type="entry name" value="Polyprenyl_synt_CS"/>
</dbReference>
<keyword evidence="8" id="KW-1185">Reference proteome</keyword>
<dbReference type="SFLD" id="SFLDS00005">
    <property type="entry name" value="Isoprenoid_Synthase_Type_I"/>
    <property type="match status" value="1"/>
</dbReference>
<keyword evidence="4" id="KW-0479">Metal-binding</keyword>
<evidence type="ECO:0000313" key="8">
    <source>
        <dbReference type="Proteomes" id="UP000253090"/>
    </source>
</evidence>
<evidence type="ECO:0000256" key="2">
    <source>
        <dbReference type="ARBA" id="ARBA00006706"/>
    </source>
</evidence>
<comment type="cofactor">
    <cofactor evidence="1">
        <name>Mg(2+)</name>
        <dbReference type="ChEBI" id="CHEBI:18420"/>
    </cofactor>
</comment>
<accession>A0A369AW00</accession>
<gene>
    <name evidence="7" type="ORF">DFP94_12027</name>
</gene>
<dbReference type="PANTHER" id="PTHR12001:SF69">
    <property type="entry name" value="ALL TRANS-POLYPRENYL-DIPHOSPHATE SYNTHASE PDSS1"/>
    <property type="match status" value="1"/>
</dbReference>
<dbReference type="Gene3D" id="1.10.600.10">
    <property type="entry name" value="Farnesyl Diphosphate Synthase"/>
    <property type="match status" value="1"/>
</dbReference>
<dbReference type="GO" id="GO:0008299">
    <property type="term" value="P:isoprenoid biosynthetic process"/>
    <property type="evidence" value="ECO:0007669"/>
    <property type="project" value="InterPro"/>
</dbReference>
<comment type="similarity">
    <text evidence="2 6">Belongs to the FPP/GGPP synthase family.</text>
</comment>
<dbReference type="SUPFAM" id="SSF48576">
    <property type="entry name" value="Terpenoid synthases"/>
    <property type="match status" value="1"/>
</dbReference>
<dbReference type="PROSITE" id="PS00723">
    <property type="entry name" value="POLYPRENYL_SYNTHASE_1"/>
    <property type="match status" value="1"/>
</dbReference>
<dbReference type="Proteomes" id="UP000253090">
    <property type="component" value="Unassembled WGS sequence"/>
</dbReference>
<dbReference type="PANTHER" id="PTHR12001">
    <property type="entry name" value="GERANYLGERANYL PYROPHOSPHATE SYNTHASE"/>
    <property type="match status" value="1"/>
</dbReference>
<dbReference type="AlphaFoldDB" id="A0A369AW00"/>
<dbReference type="RefSeq" id="WP_114499091.1">
    <property type="nucleotide sequence ID" value="NZ_QPJW01000020.1"/>
</dbReference>
<reference evidence="7 8" key="1">
    <citation type="submission" date="2018-07" db="EMBL/GenBank/DDBJ databases">
        <title>Genomic Encyclopedia of Type Strains, Phase III (KMG-III): the genomes of soil and plant-associated and newly described type strains.</title>
        <authorList>
            <person name="Whitman W."/>
        </authorList>
    </citation>
    <scope>NUCLEOTIDE SEQUENCE [LARGE SCALE GENOMIC DNA]</scope>
    <source>
        <strain evidence="7 8">CECT 8333</strain>
    </source>
</reference>
<dbReference type="Pfam" id="PF00348">
    <property type="entry name" value="polyprenyl_synt"/>
    <property type="match status" value="1"/>
</dbReference>
<dbReference type="GO" id="GO:0046872">
    <property type="term" value="F:metal ion binding"/>
    <property type="evidence" value="ECO:0007669"/>
    <property type="project" value="UniProtKB-KW"/>
</dbReference>
<evidence type="ECO:0000313" key="7">
    <source>
        <dbReference type="EMBL" id="RCX13580.1"/>
    </source>
</evidence>
<organism evidence="7 8">
    <name type="scientific">Fontibacillus phaseoli</name>
    <dbReference type="NCBI Taxonomy" id="1416533"/>
    <lineage>
        <taxon>Bacteria</taxon>
        <taxon>Bacillati</taxon>
        <taxon>Bacillota</taxon>
        <taxon>Bacilli</taxon>
        <taxon>Bacillales</taxon>
        <taxon>Paenibacillaceae</taxon>
        <taxon>Fontibacillus</taxon>
    </lineage>
</organism>
<evidence type="ECO:0000256" key="4">
    <source>
        <dbReference type="ARBA" id="ARBA00022723"/>
    </source>
</evidence>
<dbReference type="InterPro" id="IPR008949">
    <property type="entry name" value="Isoprenoid_synthase_dom_sf"/>
</dbReference>
<dbReference type="EMBL" id="QPJW01000020">
    <property type="protein sequence ID" value="RCX13580.1"/>
    <property type="molecule type" value="Genomic_DNA"/>
</dbReference>
<dbReference type="CDD" id="cd00685">
    <property type="entry name" value="Trans_IPPS_HT"/>
    <property type="match status" value="1"/>
</dbReference>
<comment type="caution">
    <text evidence="7">The sequence shown here is derived from an EMBL/GenBank/DDBJ whole genome shotgun (WGS) entry which is preliminary data.</text>
</comment>
<dbReference type="OrthoDB" id="9805316at2"/>
<protein>
    <submittedName>
        <fullName evidence="7">Heptaprenyl diphosphate synthase</fullName>
    </submittedName>
</protein>
<dbReference type="InterPro" id="IPR000092">
    <property type="entry name" value="Polyprenyl_synt"/>
</dbReference>